<comment type="caution">
    <text evidence="4">The sequence shown here is derived from an EMBL/GenBank/DDBJ whole genome shotgun (WGS) entry which is preliminary data.</text>
</comment>
<protein>
    <submittedName>
        <fullName evidence="4">Zinc-binding dehydrogenase</fullName>
    </submittedName>
</protein>
<dbReference type="GO" id="GO:0070402">
    <property type="term" value="F:NADPH binding"/>
    <property type="evidence" value="ECO:0007669"/>
    <property type="project" value="TreeGrafter"/>
</dbReference>
<accession>A0A7K1KZ75</accession>
<dbReference type="InterPro" id="IPR020843">
    <property type="entry name" value="ER"/>
</dbReference>
<dbReference type="PANTHER" id="PTHR48106">
    <property type="entry name" value="QUINONE OXIDOREDUCTASE PIG3-RELATED"/>
    <property type="match status" value="1"/>
</dbReference>
<dbReference type="Gene3D" id="3.90.180.10">
    <property type="entry name" value="Medium-chain alcohol dehydrogenases, catalytic domain"/>
    <property type="match status" value="1"/>
</dbReference>
<dbReference type="SUPFAM" id="SSF51735">
    <property type="entry name" value="NAD(P)-binding Rossmann-fold domains"/>
    <property type="match status" value="1"/>
</dbReference>
<evidence type="ECO:0000256" key="1">
    <source>
        <dbReference type="ARBA" id="ARBA00022857"/>
    </source>
</evidence>
<dbReference type="AlphaFoldDB" id="A0A7K1KZ75"/>
<dbReference type="Gene3D" id="3.40.50.720">
    <property type="entry name" value="NAD(P)-binding Rossmann-like Domain"/>
    <property type="match status" value="1"/>
</dbReference>
<keyword evidence="5" id="KW-1185">Reference proteome</keyword>
<evidence type="ECO:0000259" key="3">
    <source>
        <dbReference type="SMART" id="SM00829"/>
    </source>
</evidence>
<dbReference type="GO" id="GO:0016651">
    <property type="term" value="F:oxidoreductase activity, acting on NAD(P)H"/>
    <property type="evidence" value="ECO:0007669"/>
    <property type="project" value="TreeGrafter"/>
</dbReference>
<dbReference type="Proteomes" id="UP000432015">
    <property type="component" value="Unassembled WGS sequence"/>
</dbReference>
<dbReference type="InterPro" id="IPR013154">
    <property type="entry name" value="ADH-like_N"/>
</dbReference>
<keyword evidence="1" id="KW-0521">NADP</keyword>
<evidence type="ECO:0000313" key="5">
    <source>
        <dbReference type="Proteomes" id="UP000432015"/>
    </source>
</evidence>
<dbReference type="Pfam" id="PF08240">
    <property type="entry name" value="ADH_N"/>
    <property type="match status" value="1"/>
</dbReference>
<reference evidence="4 5" key="1">
    <citation type="submission" date="2019-11" db="EMBL/GenBank/DDBJ databases">
        <authorList>
            <person name="Cao P."/>
        </authorList>
    </citation>
    <scope>NUCLEOTIDE SEQUENCE [LARGE SCALE GENOMIC DNA]</scope>
    <source>
        <strain evidence="4 5">NEAU-AAG5</strain>
    </source>
</reference>
<proteinExistence type="predicted"/>
<keyword evidence="2" id="KW-0560">Oxidoreductase</keyword>
<dbReference type="SUPFAM" id="SSF50129">
    <property type="entry name" value="GroES-like"/>
    <property type="match status" value="1"/>
</dbReference>
<organism evidence="4 5">
    <name type="scientific">Actinomadura litoris</name>
    <dbReference type="NCBI Taxonomy" id="2678616"/>
    <lineage>
        <taxon>Bacteria</taxon>
        <taxon>Bacillati</taxon>
        <taxon>Actinomycetota</taxon>
        <taxon>Actinomycetes</taxon>
        <taxon>Streptosporangiales</taxon>
        <taxon>Thermomonosporaceae</taxon>
        <taxon>Actinomadura</taxon>
    </lineage>
</organism>
<dbReference type="InterPro" id="IPR011032">
    <property type="entry name" value="GroES-like_sf"/>
</dbReference>
<dbReference type="RefSeq" id="WP_156216562.1">
    <property type="nucleotide sequence ID" value="NZ_WOFH01000004.1"/>
</dbReference>
<evidence type="ECO:0000256" key="2">
    <source>
        <dbReference type="ARBA" id="ARBA00023002"/>
    </source>
</evidence>
<name>A0A7K1KZ75_9ACTN</name>
<sequence>MSRVIVFDEPGGPEVLRVAQVPEPAPGPGQVRVRVKAAGVQPFDVAVVEGWVPAGADAAYPRTVGNEFAGVVDRVGAGVTEVAVGDEVLGFTLAGAYREHLVIPAEQVTPKPPAMPWEVAGGFTAPAQTAYNSLEELGVGSGDTLLVHGAAGAVGTVAVQLGRLWGATVIGAARAAQHDYVRSLGAAPVDYGEGFVERVRALAPDGKVTAALDGVGGAALDATLELVEDRARIITLYDHDRAAALGVRLSPARRTAARLAEMAGLYARGDLKWHVRETFPLERAADAHRSYKAGGIRGKIVLTVD</sequence>
<evidence type="ECO:0000313" key="4">
    <source>
        <dbReference type="EMBL" id="MUN37511.1"/>
    </source>
</evidence>
<dbReference type="CDD" id="cd05289">
    <property type="entry name" value="MDR_like_2"/>
    <property type="match status" value="1"/>
</dbReference>
<dbReference type="EMBL" id="WOFH01000004">
    <property type="protein sequence ID" value="MUN37511.1"/>
    <property type="molecule type" value="Genomic_DNA"/>
</dbReference>
<gene>
    <name evidence="4" type="ORF">GNZ18_12980</name>
</gene>
<dbReference type="InterPro" id="IPR036291">
    <property type="entry name" value="NAD(P)-bd_dom_sf"/>
</dbReference>
<feature type="domain" description="Enoyl reductase (ER)" evidence="3">
    <location>
        <begin position="11"/>
        <end position="302"/>
    </location>
</feature>
<dbReference type="SMART" id="SM00829">
    <property type="entry name" value="PKS_ER"/>
    <property type="match status" value="1"/>
</dbReference>
<dbReference type="Pfam" id="PF13602">
    <property type="entry name" value="ADH_zinc_N_2"/>
    <property type="match status" value="1"/>
</dbReference>